<name>A0A076IXI8_9BACT</name>
<feature type="signal peptide" evidence="8">
    <location>
        <begin position="1"/>
        <end position="26"/>
    </location>
</feature>
<evidence type="ECO:0000256" key="5">
    <source>
        <dbReference type="ARBA" id="ARBA00023136"/>
    </source>
</evidence>
<dbReference type="Proteomes" id="UP000294834">
    <property type="component" value="Unassembled WGS sequence"/>
</dbReference>
<evidence type="ECO:0000256" key="6">
    <source>
        <dbReference type="ARBA" id="ARBA00023237"/>
    </source>
</evidence>
<dbReference type="EMBL" id="SLTX01000002">
    <property type="protein sequence ID" value="TDB04102.1"/>
    <property type="molecule type" value="Genomic_DNA"/>
</dbReference>
<dbReference type="EMBL" id="JAWDEV010000009">
    <property type="protein sequence ID" value="MDU0270177.1"/>
    <property type="molecule type" value="Genomic_DNA"/>
</dbReference>
<dbReference type="Gene3D" id="2.60.40.1120">
    <property type="entry name" value="Carboxypeptidase-like, regulatory domain"/>
    <property type="match status" value="1"/>
</dbReference>
<dbReference type="InterPro" id="IPR036942">
    <property type="entry name" value="Beta-barrel_TonB_sf"/>
</dbReference>
<dbReference type="InterPro" id="IPR039426">
    <property type="entry name" value="TonB-dep_rcpt-like"/>
</dbReference>
<reference evidence="15 16" key="1">
    <citation type="journal article" date="2019" name="Nat. Microbiol.">
        <title>Genomic variation and strain-specific functional adaptation in the human gut microbiome during early life.</title>
        <authorList>
            <person name="Vatanen T."/>
            <person name="Plichta D.R."/>
            <person name="Somani J."/>
            <person name="Munch P.C."/>
            <person name="Arthur T.D."/>
            <person name="Hall A.B."/>
            <person name="Rudolf S."/>
            <person name="Oakeley E.J."/>
            <person name="Ke X."/>
            <person name="Young R.A."/>
            <person name="Haiser H.J."/>
            <person name="Kolde R."/>
            <person name="Yassour M."/>
            <person name="Luopajarvi K."/>
            <person name="Siljander H."/>
            <person name="Virtanen S.M."/>
            <person name="Ilonen J."/>
            <person name="Uibo R."/>
            <person name="Tillmann V."/>
            <person name="Mokurov S."/>
            <person name="Dorshakova N."/>
            <person name="Porter J.A."/>
            <person name="McHardy A.C."/>
            <person name="Lahdesmaki H."/>
            <person name="Vlamakis H."/>
            <person name="Huttenhower C."/>
            <person name="Knip M."/>
            <person name="Xavier R.J."/>
        </authorList>
    </citation>
    <scope>NUCLEOTIDE SEQUENCE [LARGE SCALE GENOMIC DNA]</scope>
    <source>
        <strain evidence="11 15">RJX1047</strain>
        <strain evidence="14 16">RJX1052</strain>
    </source>
</reference>
<dbReference type="AlphaFoldDB" id="A0A076IXI8"/>
<feature type="chain" id="PRO_5014216652" evidence="8">
    <location>
        <begin position="27"/>
        <end position="1133"/>
    </location>
</feature>
<dbReference type="InterPro" id="IPR023996">
    <property type="entry name" value="TonB-dep_OMP_SusC/RagA"/>
</dbReference>
<evidence type="ECO:0000256" key="7">
    <source>
        <dbReference type="PROSITE-ProRule" id="PRU01360"/>
    </source>
</evidence>
<evidence type="ECO:0000256" key="1">
    <source>
        <dbReference type="ARBA" id="ARBA00004571"/>
    </source>
</evidence>
<dbReference type="Proteomes" id="UP000294527">
    <property type="component" value="Unassembled WGS sequence"/>
</dbReference>
<dbReference type="eggNOG" id="COG1629">
    <property type="taxonomic scope" value="Bacteria"/>
</dbReference>
<evidence type="ECO:0000256" key="4">
    <source>
        <dbReference type="ARBA" id="ARBA00022692"/>
    </source>
</evidence>
<keyword evidence="8" id="KW-0732">Signal</keyword>
<evidence type="ECO:0000313" key="10">
    <source>
        <dbReference type="EMBL" id="MDU0270177.1"/>
    </source>
</evidence>
<keyword evidence="6 7" id="KW-0998">Cell outer membrane</keyword>
<accession>A0A076IXI8</accession>
<dbReference type="RefSeq" id="WP_038611653.1">
    <property type="nucleotide sequence ID" value="NZ_BAABYF010000001.1"/>
</dbReference>
<dbReference type="EMBL" id="SLTU01000009">
    <property type="protein sequence ID" value="TDA70967.1"/>
    <property type="molecule type" value="Genomic_DNA"/>
</dbReference>
<dbReference type="KEGG" id="bdo:EL88_22230"/>
<dbReference type="SUPFAM" id="SSF56935">
    <property type="entry name" value="Porins"/>
    <property type="match status" value="1"/>
</dbReference>
<evidence type="ECO:0000313" key="13">
    <source>
        <dbReference type="EMBL" id="TDA77303.1"/>
    </source>
</evidence>
<dbReference type="PROSITE" id="PS52016">
    <property type="entry name" value="TONB_DEPENDENT_REC_3"/>
    <property type="match status" value="1"/>
</dbReference>
<keyword evidence="5 7" id="KW-0472">Membrane</keyword>
<reference evidence="10" key="2">
    <citation type="submission" date="2023-10" db="EMBL/GenBank/DDBJ databases">
        <title>Genome of Potential pathogenic bacteria in Crohn's disease.</title>
        <authorList>
            <person name="Rodriguez-Palacios A."/>
        </authorList>
    </citation>
    <scope>NUCLEOTIDE SEQUENCE</scope>
    <source>
        <strain evidence="10">CavFT-hAR62</strain>
    </source>
</reference>
<evidence type="ECO:0000256" key="2">
    <source>
        <dbReference type="ARBA" id="ARBA00022448"/>
    </source>
</evidence>
<dbReference type="EMBL" id="SLTU01000006">
    <property type="protein sequence ID" value="TDA71200.1"/>
    <property type="molecule type" value="Genomic_DNA"/>
</dbReference>
<dbReference type="EMBL" id="SLTU01000001">
    <property type="protein sequence ID" value="TDA77303.1"/>
    <property type="molecule type" value="Genomic_DNA"/>
</dbReference>
<evidence type="ECO:0000313" key="12">
    <source>
        <dbReference type="EMBL" id="TDA71200.1"/>
    </source>
</evidence>
<dbReference type="GO" id="GO:0009279">
    <property type="term" value="C:cell outer membrane"/>
    <property type="evidence" value="ECO:0007669"/>
    <property type="project" value="UniProtKB-SubCell"/>
</dbReference>
<comment type="similarity">
    <text evidence="7">Belongs to the TonB-dependent receptor family.</text>
</comment>
<dbReference type="InterPro" id="IPR012910">
    <property type="entry name" value="Plug_dom"/>
</dbReference>
<evidence type="ECO:0000313" key="11">
    <source>
        <dbReference type="EMBL" id="TDA70967.1"/>
    </source>
</evidence>
<dbReference type="NCBIfam" id="TIGR04056">
    <property type="entry name" value="OMP_RagA_SusC"/>
    <property type="match status" value="1"/>
</dbReference>
<organism evidence="11 15">
    <name type="scientific">Phocaeicola dorei</name>
    <dbReference type="NCBI Taxonomy" id="357276"/>
    <lineage>
        <taxon>Bacteria</taxon>
        <taxon>Pseudomonadati</taxon>
        <taxon>Bacteroidota</taxon>
        <taxon>Bacteroidia</taxon>
        <taxon>Bacteroidales</taxon>
        <taxon>Bacteroidaceae</taxon>
        <taxon>Phocaeicola</taxon>
    </lineage>
</organism>
<dbReference type="Gene3D" id="2.40.170.20">
    <property type="entry name" value="TonB-dependent receptor, beta-barrel domain"/>
    <property type="match status" value="1"/>
</dbReference>
<keyword evidence="3 7" id="KW-1134">Transmembrane beta strand</keyword>
<comment type="caution">
    <text evidence="11">The sequence shown here is derived from an EMBL/GenBank/DDBJ whole genome shotgun (WGS) entry which is preliminary data.</text>
</comment>
<sequence>MLKRLKSVSMLLFLMGASTGAAYAVANPGVTDVKITQQTGTCTGIVKDATGEGVIGASVVVKGTTNGTITGLDGDFSLSNVKEGDIIVISFVGYATQEIKWTGKPLDVLLKDDTQLLGEVVVTALGMKREEKALGYAVTELKSEELYTNTVNPVASLQGKVAGVEISNSDGGIFGSAKIQIRGASTLGSNNQPIYVVDGVILDNSTQGRDMDGEEIDAIDYGNELKNLNPDDFETVSVLKGAAATALYGSRGLNGAVVITTKGGGKFKGFGVDVTQTLGIDHAYKQPSIQTVYGPGARPGRIGYGENGNTWIPTYYTNAKGEPSLIGASTLGWGLPYDSSVMIEDYDGRKVPYSPIKNNMLDMYQLGFNTNTNVSVRGGNEKTSFYSSVSYKKVNATTPNNTFERYAFLVKGSHKISDRVDVAASVSFANSKPRNAARAVGEYFYQGLTPLYDAKYYRDKYLSEQGGIARSGDTYANVPESSKSYWFNIDNMDYNRKETVVRPILEVNVKIADWVRFKGEGNMNYVYIREENKELGTGVAYEGGNYKLAQQTKEQTTFAGTFTFDKAVKDFNLGGFIRGEYYNNYQTAYSVETDGLIVPGQFFIGNSKRQVKASGKIEGTKRMLSAVFAFNASWKNQLYLDVTGRNDWSSALVYANKNGNYSYFYPSVSGSWLISETFKDKMPSWISFAKIRGSWAQVGNDTGAYTINSGYNVGNLQLIDGSYVYTNSFSSTAISPNLKPERKNAWEVGLDLRFLDNRINLDATYYKENTRDQIMNISTPSISGVSNQLINAGNIQNSGVEIALNTIPFRNKDWEWNLDFTFTKNNNKIIELHPDAAEYIGLRGSTGWGNMRIQSAARVGGPYGVLISDITPKRDDNGNIILKWSDSDRSAYADRSLKNEVIGDMNPDFLGSVSTGLTWKNLSFRMALDMRFGGKVAVYGNRYGTAYGWTESSLKFRDEAHGGMTWTSQYLNADGSQSGSYGVTYHDGMIPQGIFASGTQVTGIDGKTHDVGGMSYQQAYENGILEPMHAASYYNYANQWATGVTNDGWIHDLKYIALREITVGYTFPSNIAGKIGAKRLGVSFSARNLGYLYNSLPNDVNPEGVRGNLSGEFRIRSFDPYTANYTMTINVGF</sequence>
<dbReference type="eggNOG" id="COG4771">
    <property type="taxonomic scope" value="Bacteria"/>
</dbReference>
<evidence type="ECO:0000256" key="8">
    <source>
        <dbReference type="SAM" id="SignalP"/>
    </source>
</evidence>
<dbReference type="Gene3D" id="2.170.130.10">
    <property type="entry name" value="TonB-dependent receptor, plug domain"/>
    <property type="match status" value="1"/>
</dbReference>
<keyword evidence="4 7" id="KW-0812">Transmembrane</keyword>
<dbReference type="InterPro" id="IPR037066">
    <property type="entry name" value="Plug_dom_sf"/>
</dbReference>
<evidence type="ECO:0000313" key="16">
    <source>
        <dbReference type="Proteomes" id="UP000294834"/>
    </source>
</evidence>
<gene>
    <name evidence="13" type="ORF">E1I98_13685</name>
    <name evidence="12" type="ORF">E1I98_24920</name>
    <name evidence="11" type="ORF">E1I98_25795</name>
    <name evidence="14" type="ORF">E1J06_23510</name>
    <name evidence="10" type="ORF">RVH45_09755</name>
</gene>
<comment type="subcellular location">
    <subcellularLocation>
        <location evidence="1 7">Cell outer membrane</location>
        <topology evidence="1 7">Multi-pass membrane protein</topology>
    </subcellularLocation>
</comment>
<dbReference type="InterPro" id="IPR008969">
    <property type="entry name" value="CarboxyPept-like_regulatory"/>
</dbReference>
<evidence type="ECO:0000259" key="9">
    <source>
        <dbReference type="Pfam" id="PF07715"/>
    </source>
</evidence>
<dbReference type="Pfam" id="PF07715">
    <property type="entry name" value="Plug"/>
    <property type="match status" value="1"/>
</dbReference>
<protein>
    <submittedName>
        <fullName evidence="11">SusC/RagA family TonB-linked outer membrane protein</fullName>
    </submittedName>
</protein>
<dbReference type="SUPFAM" id="SSF49464">
    <property type="entry name" value="Carboxypeptidase regulatory domain-like"/>
    <property type="match status" value="1"/>
</dbReference>
<dbReference type="InterPro" id="IPR023997">
    <property type="entry name" value="TonB-dep_OMP_SusC/RagA_CS"/>
</dbReference>
<keyword evidence="2 7" id="KW-0813">Transport</keyword>
<feature type="domain" description="TonB-dependent receptor plug" evidence="9">
    <location>
        <begin position="135"/>
        <end position="256"/>
    </location>
</feature>
<evidence type="ECO:0000313" key="15">
    <source>
        <dbReference type="Proteomes" id="UP000294527"/>
    </source>
</evidence>
<dbReference type="Proteomes" id="UP001181086">
    <property type="component" value="Unassembled WGS sequence"/>
</dbReference>
<evidence type="ECO:0000313" key="14">
    <source>
        <dbReference type="EMBL" id="TDB04102.1"/>
    </source>
</evidence>
<evidence type="ECO:0000256" key="3">
    <source>
        <dbReference type="ARBA" id="ARBA00022452"/>
    </source>
</evidence>
<dbReference type="NCBIfam" id="TIGR04057">
    <property type="entry name" value="SusC_RagA_signa"/>
    <property type="match status" value="1"/>
</dbReference>
<dbReference type="Pfam" id="PF13715">
    <property type="entry name" value="CarbopepD_reg_2"/>
    <property type="match status" value="1"/>
</dbReference>
<proteinExistence type="inferred from homology"/>